<comment type="caution">
    <text evidence="3">The sequence shown here is derived from an EMBL/GenBank/DDBJ whole genome shotgun (WGS) entry which is preliminary data.</text>
</comment>
<reference evidence="3" key="1">
    <citation type="submission" date="2023-03" db="EMBL/GenBank/DDBJ databases">
        <title>Massive genome expansion in bonnet fungi (Mycena s.s.) driven by repeated elements and novel gene families across ecological guilds.</title>
        <authorList>
            <consortium name="Lawrence Berkeley National Laboratory"/>
            <person name="Harder C.B."/>
            <person name="Miyauchi S."/>
            <person name="Viragh M."/>
            <person name="Kuo A."/>
            <person name="Thoen E."/>
            <person name="Andreopoulos B."/>
            <person name="Lu D."/>
            <person name="Skrede I."/>
            <person name="Drula E."/>
            <person name="Henrissat B."/>
            <person name="Morin E."/>
            <person name="Kohler A."/>
            <person name="Barry K."/>
            <person name="LaButti K."/>
            <person name="Morin E."/>
            <person name="Salamov A."/>
            <person name="Lipzen A."/>
            <person name="Mereny Z."/>
            <person name="Hegedus B."/>
            <person name="Baldrian P."/>
            <person name="Stursova M."/>
            <person name="Weitz H."/>
            <person name="Taylor A."/>
            <person name="Grigoriev I.V."/>
            <person name="Nagy L.G."/>
            <person name="Martin F."/>
            <person name="Kauserud H."/>
        </authorList>
    </citation>
    <scope>NUCLEOTIDE SEQUENCE</scope>
    <source>
        <strain evidence="3">CBHHK182m</strain>
    </source>
</reference>
<dbReference type="Proteomes" id="UP001215598">
    <property type="component" value="Unassembled WGS sequence"/>
</dbReference>
<dbReference type="Gene3D" id="1.20.1280.50">
    <property type="match status" value="1"/>
</dbReference>
<protein>
    <recommendedName>
        <fullName evidence="5">F-box domain-containing protein</fullName>
    </recommendedName>
</protein>
<organism evidence="3 4">
    <name type="scientific">Mycena metata</name>
    <dbReference type="NCBI Taxonomy" id="1033252"/>
    <lineage>
        <taxon>Eukaryota</taxon>
        <taxon>Fungi</taxon>
        <taxon>Dikarya</taxon>
        <taxon>Basidiomycota</taxon>
        <taxon>Agaricomycotina</taxon>
        <taxon>Agaricomycetes</taxon>
        <taxon>Agaricomycetidae</taxon>
        <taxon>Agaricales</taxon>
        <taxon>Marasmiineae</taxon>
        <taxon>Mycenaceae</taxon>
        <taxon>Mycena</taxon>
    </lineage>
</organism>
<evidence type="ECO:0008006" key="5">
    <source>
        <dbReference type="Google" id="ProtNLM"/>
    </source>
</evidence>
<name>A0AAD7HIQ4_9AGAR</name>
<evidence type="ECO:0000313" key="3">
    <source>
        <dbReference type="EMBL" id="KAJ7720923.1"/>
    </source>
</evidence>
<gene>
    <name evidence="3" type="ORF">B0H16DRAFT_1792201</name>
</gene>
<keyword evidence="1" id="KW-0175">Coiled coil</keyword>
<evidence type="ECO:0000256" key="1">
    <source>
        <dbReference type="SAM" id="Coils"/>
    </source>
</evidence>
<dbReference type="AlphaFoldDB" id="A0AAD7HIQ4"/>
<feature type="coiled-coil region" evidence="1">
    <location>
        <begin position="15"/>
        <end position="42"/>
    </location>
</feature>
<evidence type="ECO:0000313" key="4">
    <source>
        <dbReference type="Proteomes" id="UP001215598"/>
    </source>
</evidence>
<dbReference type="EMBL" id="JARKIB010000235">
    <property type="protein sequence ID" value="KAJ7720923.1"/>
    <property type="molecule type" value="Genomic_DNA"/>
</dbReference>
<feature type="region of interest" description="Disordered" evidence="2">
    <location>
        <begin position="390"/>
        <end position="432"/>
    </location>
</feature>
<keyword evidence="4" id="KW-1185">Reference proteome</keyword>
<feature type="compositionally biased region" description="Low complexity" evidence="2">
    <location>
        <begin position="401"/>
        <end position="418"/>
    </location>
</feature>
<proteinExistence type="predicted"/>
<sequence length="432" mass="48215">MATQTRVESTHRNALATDRARIAVIKAKILELERENDLLQDRLDAYTYPVLTLPNEIISEIFIQFLPVYPEPPQIIGRSSPNVLGQICRKWREIAFGTPALWRGITLSLRNGKRLDQKLRLLELWLKRSGSCLLSINMALGEDIKPVLDSFIQAIAAHSGRWEHVQIYSPINPFPFDAPLPFLRTLATFGSAAGALGADSGVNTINTAPLLHPLPAAPLLRNLAVLVWRERSLSFYPWSQLTVFDGSSILPHQCVDVLAHASNLVYCNFNVCVEHNVPKISRRVTAPCLETFILLVWTNYKLSWSFLDIFTLPTLQRLQVTERLLGRKSAVDSLKSLITRSGCDVQKLDLYITESRESPDLYRHAFPTARSLVFDDILDVDDPFLVPLDSDEEELLNGSQDGNSTTDDTGSNTDSASASEEDDEEGGSDDSD</sequence>
<feature type="compositionally biased region" description="Acidic residues" evidence="2">
    <location>
        <begin position="419"/>
        <end position="432"/>
    </location>
</feature>
<evidence type="ECO:0000256" key="2">
    <source>
        <dbReference type="SAM" id="MobiDB-lite"/>
    </source>
</evidence>
<accession>A0AAD7HIQ4</accession>